<evidence type="ECO:0000313" key="2">
    <source>
        <dbReference type="Proteomes" id="UP000598297"/>
    </source>
</evidence>
<dbReference type="RefSeq" id="WP_161693022.1">
    <property type="nucleotide sequence ID" value="NZ_JAAAHS010000005.1"/>
</dbReference>
<evidence type="ECO:0000313" key="1">
    <source>
        <dbReference type="EMBL" id="NBE50158.1"/>
    </source>
</evidence>
<accession>A0A964ULY1</accession>
<dbReference type="OrthoDB" id="4209337at2"/>
<organism evidence="1 2">
    <name type="scientific">Streptomyces boluensis</name>
    <dbReference type="NCBI Taxonomy" id="1775135"/>
    <lineage>
        <taxon>Bacteria</taxon>
        <taxon>Bacillati</taxon>
        <taxon>Actinomycetota</taxon>
        <taxon>Actinomycetes</taxon>
        <taxon>Kitasatosporales</taxon>
        <taxon>Streptomycetaceae</taxon>
        <taxon>Streptomyces</taxon>
    </lineage>
</organism>
<proteinExistence type="predicted"/>
<dbReference type="Proteomes" id="UP000598297">
    <property type="component" value="Unassembled WGS sequence"/>
</dbReference>
<dbReference type="AlphaFoldDB" id="A0A964ULY1"/>
<protein>
    <submittedName>
        <fullName evidence="1">Uncharacterized protein</fullName>
    </submittedName>
</protein>
<keyword evidence="2" id="KW-1185">Reference proteome</keyword>
<dbReference type="EMBL" id="JAAAHS010000005">
    <property type="protein sequence ID" value="NBE50158.1"/>
    <property type="molecule type" value="Genomic_DNA"/>
</dbReference>
<comment type="caution">
    <text evidence="1">The sequence shown here is derived from an EMBL/GenBank/DDBJ whole genome shotgun (WGS) entry which is preliminary data.</text>
</comment>
<reference evidence="1" key="1">
    <citation type="submission" date="2020-01" db="EMBL/GenBank/DDBJ databases">
        <title>Whole-genome analyses of novel actinobacteria.</title>
        <authorList>
            <person name="Sahin N."/>
        </authorList>
    </citation>
    <scope>NUCLEOTIDE SEQUENCE</scope>
    <source>
        <strain evidence="1">YC537</strain>
    </source>
</reference>
<name>A0A964ULY1_9ACTN</name>
<sequence length="58" mass="5944">MTPLLHAHLTAYPDAITEFKALTVAGPTVYNQHNTGDGVFIGGDNHGGLTINQGGPAA</sequence>
<gene>
    <name evidence="1" type="ORF">GUY60_01685</name>
</gene>